<reference evidence="1" key="1">
    <citation type="journal article" date="2023" name="G3 (Bethesda)">
        <title>A reference genome for the long-term kleptoplast-retaining sea slug Elysia crispata morphotype clarki.</title>
        <authorList>
            <person name="Eastman K.E."/>
            <person name="Pendleton A.L."/>
            <person name="Shaikh M.A."/>
            <person name="Suttiyut T."/>
            <person name="Ogas R."/>
            <person name="Tomko P."/>
            <person name="Gavelis G."/>
            <person name="Widhalm J.R."/>
            <person name="Wisecaver J.H."/>
        </authorList>
    </citation>
    <scope>NUCLEOTIDE SEQUENCE</scope>
    <source>
        <strain evidence="1">ECLA1</strain>
    </source>
</reference>
<keyword evidence="2" id="KW-1185">Reference proteome</keyword>
<sequence length="122" mass="13538">MGDSGSRESLVQTITICGQTIKWLDEEGNRRGKLVARTVSDERLMGVLCSTAERQTEDTDSAILSGYCPRLSLSPNPVEVAIISSNGRLVWRAAGLDFLYNLGQEIVSSLDLFKHKFERTNF</sequence>
<dbReference type="AlphaFoldDB" id="A0AAE1AYY4"/>
<evidence type="ECO:0000313" key="2">
    <source>
        <dbReference type="Proteomes" id="UP001283361"/>
    </source>
</evidence>
<name>A0AAE1AYY4_9GAST</name>
<gene>
    <name evidence="1" type="ORF">RRG08_045422</name>
</gene>
<protein>
    <submittedName>
        <fullName evidence="1">Uncharacterized protein</fullName>
    </submittedName>
</protein>
<evidence type="ECO:0000313" key="1">
    <source>
        <dbReference type="EMBL" id="KAK3795432.1"/>
    </source>
</evidence>
<dbReference type="Proteomes" id="UP001283361">
    <property type="component" value="Unassembled WGS sequence"/>
</dbReference>
<proteinExistence type="predicted"/>
<accession>A0AAE1AYY4</accession>
<comment type="caution">
    <text evidence="1">The sequence shown here is derived from an EMBL/GenBank/DDBJ whole genome shotgun (WGS) entry which is preliminary data.</text>
</comment>
<dbReference type="EMBL" id="JAWDGP010001056">
    <property type="protein sequence ID" value="KAK3795432.1"/>
    <property type="molecule type" value="Genomic_DNA"/>
</dbReference>
<organism evidence="1 2">
    <name type="scientific">Elysia crispata</name>
    <name type="common">lettuce slug</name>
    <dbReference type="NCBI Taxonomy" id="231223"/>
    <lineage>
        <taxon>Eukaryota</taxon>
        <taxon>Metazoa</taxon>
        <taxon>Spiralia</taxon>
        <taxon>Lophotrochozoa</taxon>
        <taxon>Mollusca</taxon>
        <taxon>Gastropoda</taxon>
        <taxon>Heterobranchia</taxon>
        <taxon>Euthyneura</taxon>
        <taxon>Panpulmonata</taxon>
        <taxon>Sacoglossa</taxon>
        <taxon>Placobranchoidea</taxon>
        <taxon>Plakobranchidae</taxon>
        <taxon>Elysia</taxon>
    </lineage>
</organism>